<accession>A0A218MAM6</accession>
<dbReference type="EMBL" id="MF044458">
    <property type="protein sequence ID" value="ASD53984.1"/>
    <property type="molecule type" value="Genomic_DNA"/>
</dbReference>
<evidence type="ECO:0000313" key="1">
    <source>
        <dbReference type="EMBL" id="ASD53984.1"/>
    </source>
</evidence>
<dbReference type="InterPro" id="IPR020288">
    <property type="entry name" value="Sheath_initiator"/>
</dbReference>
<gene>
    <name evidence="1" type="ORF">ST32_0071</name>
</gene>
<name>A0A218MAM6_9CAUD</name>
<dbReference type="Proteomes" id="UP000222133">
    <property type="component" value="Segment"/>
</dbReference>
<dbReference type="Pfam" id="PF10934">
    <property type="entry name" value="Sheath_initiator"/>
    <property type="match status" value="1"/>
</dbReference>
<reference evidence="2" key="1">
    <citation type="submission" date="2017-05" db="EMBL/GenBank/DDBJ databases">
        <title>ST32 complete genome sequence.</title>
        <authorList>
            <person name="Liu X."/>
            <person name="Liu H."/>
        </authorList>
    </citation>
    <scope>NUCLEOTIDE SEQUENCE [LARGE SCALE GENOMIC DNA]</scope>
</reference>
<dbReference type="SUPFAM" id="SSF160719">
    <property type="entry name" value="gpW/gp25-like"/>
    <property type="match status" value="1"/>
</dbReference>
<protein>
    <submittedName>
        <fullName evidence="1">Uncharacterized protein</fullName>
    </submittedName>
</protein>
<keyword evidence="2" id="KW-1185">Reference proteome</keyword>
<dbReference type="Gene3D" id="3.10.450.40">
    <property type="match status" value="1"/>
</dbReference>
<evidence type="ECO:0000313" key="2">
    <source>
        <dbReference type="Proteomes" id="UP000222133"/>
    </source>
</evidence>
<proteinExistence type="predicted"/>
<sequence length="123" mass="13467">MAGNLALDSNHDIIIGRGTTRISGAAQVAQLVKCRLLTIFGEWKLDNSLGLPWFEAIFAKQVRPSDIEAAIANIIRGTAGVQQLLSIDIDADYRDRKLGISFTALSDYGNITEFLTWQQSNTA</sequence>
<organism evidence="1 2">
    <name type="scientific">Escherichia phage ST32</name>
    <dbReference type="NCBI Taxonomy" id="2005048"/>
    <lineage>
        <taxon>Viruses</taxon>
        <taxon>Duplodnaviria</taxon>
        <taxon>Heunggongvirae</taxon>
        <taxon>Uroviricota</taxon>
        <taxon>Caudoviricetes</taxon>
        <taxon>Chaseviridae</taxon>
        <taxon>Cleopatravirinae</taxon>
        <taxon>Carltongylesvirus</taxon>
        <taxon>Carltongylesvirus ST32</taxon>
    </lineage>
</organism>